<sequence length="73" mass="8652">MEKTLLKSKIIMKLEENFQQVNNQAMEEFLWQIEHNGTPLIEKLECDFENDLVTFVYKADEEYENVVFIPPVG</sequence>
<evidence type="ECO:0000313" key="1">
    <source>
        <dbReference type="EMBL" id="GCD10393.1"/>
    </source>
</evidence>
<dbReference type="EMBL" id="BHYK01000009">
    <property type="protein sequence ID" value="GCD10393.1"/>
    <property type="molecule type" value="Genomic_DNA"/>
</dbReference>
<name>A0A401ULI9_9CLOT</name>
<organism evidence="1 2">
    <name type="scientific">Clostridium tagluense</name>
    <dbReference type="NCBI Taxonomy" id="360422"/>
    <lineage>
        <taxon>Bacteria</taxon>
        <taxon>Bacillati</taxon>
        <taxon>Bacillota</taxon>
        <taxon>Clostridia</taxon>
        <taxon>Eubacteriales</taxon>
        <taxon>Clostridiaceae</taxon>
        <taxon>Clostridium</taxon>
    </lineage>
</organism>
<gene>
    <name evidence="1" type="ORF">Ctaglu_20160</name>
</gene>
<reference evidence="1 2" key="1">
    <citation type="submission" date="2018-11" db="EMBL/GenBank/DDBJ databases">
        <title>Genome sequencing and assembly of Clostridium tagluense strain A121.</title>
        <authorList>
            <person name="Murakami T."/>
            <person name="Segawa T."/>
            <person name="Shcherbakova V.A."/>
            <person name="Mori H."/>
            <person name="Yoshimura Y."/>
        </authorList>
    </citation>
    <scope>NUCLEOTIDE SEQUENCE [LARGE SCALE GENOMIC DNA]</scope>
    <source>
        <strain evidence="1 2">A121</strain>
    </source>
</reference>
<accession>A0A401ULI9</accession>
<protein>
    <submittedName>
        <fullName evidence="1">Uncharacterized protein</fullName>
    </submittedName>
</protein>
<dbReference type="Proteomes" id="UP000287872">
    <property type="component" value="Unassembled WGS sequence"/>
</dbReference>
<comment type="caution">
    <text evidence="1">The sequence shown here is derived from an EMBL/GenBank/DDBJ whole genome shotgun (WGS) entry which is preliminary data.</text>
</comment>
<keyword evidence="2" id="KW-1185">Reference proteome</keyword>
<evidence type="ECO:0000313" key="2">
    <source>
        <dbReference type="Proteomes" id="UP000287872"/>
    </source>
</evidence>
<dbReference type="AlphaFoldDB" id="A0A401ULI9"/>
<dbReference type="RefSeq" id="WP_233439742.1">
    <property type="nucleotide sequence ID" value="NZ_BHYK01000009.1"/>
</dbReference>
<proteinExistence type="predicted"/>